<evidence type="ECO:0000256" key="15">
    <source>
        <dbReference type="ARBA" id="ARBA00049031"/>
    </source>
</evidence>
<dbReference type="EMBL" id="JAVDUI010000001">
    <property type="protein sequence ID" value="MDR6892760.1"/>
    <property type="molecule type" value="Genomic_DNA"/>
</dbReference>
<dbReference type="GO" id="GO:0050661">
    <property type="term" value="F:NADP binding"/>
    <property type="evidence" value="ECO:0007669"/>
    <property type="project" value="InterPro"/>
</dbReference>
<dbReference type="RefSeq" id="WP_309852292.1">
    <property type="nucleotide sequence ID" value="NZ_BAAAIU010000004.1"/>
</dbReference>
<feature type="domain" description="ACT" evidence="20">
    <location>
        <begin position="356"/>
        <end position="434"/>
    </location>
</feature>
<dbReference type="Gene3D" id="3.30.70.260">
    <property type="match status" value="1"/>
</dbReference>
<evidence type="ECO:0000256" key="2">
    <source>
        <dbReference type="ARBA" id="ARBA00005056"/>
    </source>
</evidence>
<dbReference type="PIRSF" id="PIRSF000098">
    <property type="entry name" value="Homoser_dehydrog"/>
    <property type="match status" value="1"/>
</dbReference>
<sequence>MAPSPTALSVALLGCGTVGQEVARILMEDAEELAARTGARLDLVGVGVRDTSADRGPHVSRDIVTADLEGLVDRADIVVELMGGLEPAGSLILRALRAGKTVVSANKALIAARLEELSTAATESGVQFSYEAAVAGAIPILRPIRDSLAGDRITSIMGIVNGTTNYILDMMTTHGSGFDDALARAQELGYAEADPTADVGGGDAAAKAAILASLGLHTVFPLEAVHTEGITEVTSRDIEAARASGHVIRFLAIAERVAREGGADAASVRVHPTLVPADHPLAAVRGAFNAVYVTADNAGELMFMGQGAGGAPTASAVMGDLVSAARRVVAGGPGRTEAAARSIEALPFAESRTRYAVAVVVEDRPGVLEQIARVFSAHGQSIESMSQGRAPEGADAAAELRIITHEGAEGDLHATVQDLASLPSVIRKPTFMRVGAK</sequence>
<protein>
    <recommendedName>
        <fullName evidence="6 18">Homoserine dehydrogenase</fullName>
        <ecNumber evidence="5 18">1.1.1.3</ecNumber>
    </recommendedName>
</protein>
<dbReference type="GO" id="GO:0009088">
    <property type="term" value="P:threonine biosynthetic process"/>
    <property type="evidence" value="ECO:0007669"/>
    <property type="project" value="UniProtKB-KW"/>
</dbReference>
<dbReference type="InterPro" id="IPR019811">
    <property type="entry name" value="HDH_CS"/>
</dbReference>
<dbReference type="Pfam" id="PF03447">
    <property type="entry name" value="NAD_binding_3"/>
    <property type="match status" value="1"/>
</dbReference>
<comment type="caution">
    <text evidence="21">The sequence shown here is derived from an EMBL/GenBank/DDBJ whole genome shotgun (WGS) entry which is preliminary data.</text>
</comment>
<dbReference type="InterPro" id="IPR036291">
    <property type="entry name" value="NAD(P)-bd_dom_sf"/>
</dbReference>
<evidence type="ECO:0000256" key="6">
    <source>
        <dbReference type="ARBA" id="ARBA00013376"/>
    </source>
</evidence>
<dbReference type="CDD" id="cd04881">
    <property type="entry name" value="ACT_HSDH-Hom"/>
    <property type="match status" value="1"/>
</dbReference>
<dbReference type="FunFam" id="3.30.360.10:FF:000005">
    <property type="entry name" value="Homoserine dehydrogenase"/>
    <property type="match status" value="1"/>
</dbReference>
<evidence type="ECO:0000256" key="3">
    <source>
        <dbReference type="ARBA" id="ARBA00005062"/>
    </source>
</evidence>
<evidence type="ECO:0000256" key="7">
    <source>
        <dbReference type="ARBA" id="ARBA00022605"/>
    </source>
</evidence>
<evidence type="ECO:0000256" key="17">
    <source>
        <dbReference type="PIRSR" id="PIRSR000098-2"/>
    </source>
</evidence>
<comment type="pathway">
    <text evidence="2 18">Amino-acid biosynthesis; L-threonine biosynthesis; L-threonine from L-aspartate: step 3/5.</text>
</comment>
<dbReference type="SUPFAM" id="SSF55021">
    <property type="entry name" value="ACT-like"/>
    <property type="match status" value="1"/>
</dbReference>
<accession>A0AAE3YID7</accession>
<dbReference type="PROSITE" id="PS01042">
    <property type="entry name" value="HOMOSER_DHGENASE"/>
    <property type="match status" value="1"/>
</dbReference>
<evidence type="ECO:0000256" key="11">
    <source>
        <dbReference type="ARBA" id="ARBA00023053"/>
    </source>
</evidence>
<dbReference type="InterPro" id="IPR016204">
    <property type="entry name" value="HDH"/>
</dbReference>
<feature type="binding site" evidence="17">
    <location>
        <position position="107"/>
    </location>
    <ligand>
        <name>NADPH</name>
        <dbReference type="ChEBI" id="CHEBI:57783"/>
    </ligand>
</feature>
<evidence type="ECO:0000256" key="1">
    <source>
        <dbReference type="ARBA" id="ARBA00001920"/>
    </source>
</evidence>
<keyword evidence="11" id="KW-0915">Sodium</keyword>
<dbReference type="SUPFAM" id="SSF55347">
    <property type="entry name" value="Glyceraldehyde-3-phosphate dehydrogenase-like, C-terminal domain"/>
    <property type="match status" value="1"/>
</dbReference>
<dbReference type="Gene3D" id="3.40.50.720">
    <property type="entry name" value="NAD(P)-binding Rossmann-like Domain"/>
    <property type="match status" value="1"/>
</dbReference>
<evidence type="ECO:0000259" key="20">
    <source>
        <dbReference type="PROSITE" id="PS51671"/>
    </source>
</evidence>
<evidence type="ECO:0000256" key="18">
    <source>
        <dbReference type="RuleBase" id="RU000579"/>
    </source>
</evidence>
<comment type="catalytic activity">
    <reaction evidence="14">
        <text>L-homoserine + NADP(+) = L-aspartate 4-semialdehyde + NADPH + H(+)</text>
        <dbReference type="Rhea" id="RHEA:15761"/>
        <dbReference type="ChEBI" id="CHEBI:15378"/>
        <dbReference type="ChEBI" id="CHEBI:57476"/>
        <dbReference type="ChEBI" id="CHEBI:57783"/>
        <dbReference type="ChEBI" id="CHEBI:58349"/>
        <dbReference type="ChEBI" id="CHEBI:537519"/>
        <dbReference type="EC" id="1.1.1.3"/>
    </reaction>
    <physiologicalReaction direction="right-to-left" evidence="14">
        <dbReference type="Rhea" id="RHEA:15763"/>
    </physiologicalReaction>
</comment>
<dbReference type="InterPro" id="IPR045865">
    <property type="entry name" value="ACT-like_dom_sf"/>
</dbReference>
<comment type="function">
    <text evidence="13">Catalyzes the conversion of L-aspartate-beta-semialdehyde (L-Asa) to L-homoserine (L-Hse), the third step in the biosynthesis of threonine and methionine from aspartate.</text>
</comment>
<evidence type="ECO:0000256" key="14">
    <source>
        <dbReference type="ARBA" id="ARBA00048841"/>
    </source>
</evidence>
<dbReference type="Proteomes" id="UP001247307">
    <property type="component" value="Unassembled WGS sequence"/>
</dbReference>
<keyword evidence="9 17" id="KW-0521">NADP</keyword>
<evidence type="ECO:0000256" key="8">
    <source>
        <dbReference type="ARBA" id="ARBA00022697"/>
    </source>
</evidence>
<evidence type="ECO:0000313" key="21">
    <source>
        <dbReference type="EMBL" id="MDR6892760.1"/>
    </source>
</evidence>
<evidence type="ECO:0000256" key="9">
    <source>
        <dbReference type="ARBA" id="ARBA00022857"/>
    </source>
</evidence>
<keyword evidence="7 18" id="KW-0028">Amino-acid biosynthesis</keyword>
<keyword evidence="8 18" id="KW-0791">Threonine biosynthesis</keyword>
<keyword evidence="12 18" id="KW-0486">Methionine biosynthesis</keyword>
<dbReference type="InterPro" id="IPR002912">
    <property type="entry name" value="ACT_dom"/>
</dbReference>
<dbReference type="PROSITE" id="PS51671">
    <property type="entry name" value="ACT"/>
    <property type="match status" value="1"/>
</dbReference>
<comment type="similarity">
    <text evidence="4 19">Belongs to the homoserine dehydrogenase family.</text>
</comment>
<evidence type="ECO:0000256" key="4">
    <source>
        <dbReference type="ARBA" id="ARBA00006753"/>
    </source>
</evidence>
<gene>
    <name evidence="21" type="ORF">J2S35_001700</name>
</gene>
<keyword evidence="22" id="KW-1185">Reference proteome</keyword>
<proteinExistence type="inferred from homology"/>
<reference evidence="21" key="1">
    <citation type="submission" date="2023-07" db="EMBL/GenBank/DDBJ databases">
        <title>Sequencing the genomes of 1000 actinobacteria strains.</title>
        <authorList>
            <person name="Klenk H.-P."/>
        </authorList>
    </citation>
    <scope>NUCLEOTIDE SEQUENCE</scope>
    <source>
        <strain evidence="21">DSM 13988</strain>
    </source>
</reference>
<feature type="active site" description="Proton donor" evidence="16">
    <location>
        <position position="207"/>
    </location>
</feature>
<dbReference type="NCBIfam" id="NF004976">
    <property type="entry name" value="PRK06349.1"/>
    <property type="match status" value="1"/>
</dbReference>
<comment type="cofactor">
    <cofactor evidence="1">
        <name>a metal cation</name>
        <dbReference type="ChEBI" id="CHEBI:25213"/>
    </cofactor>
</comment>
<dbReference type="Pfam" id="PF01842">
    <property type="entry name" value="ACT"/>
    <property type="match status" value="1"/>
</dbReference>
<dbReference type="SUPFAM" id="SSF51735">
    <property type="entry name" value="NAD(P)-binding Rossmann-fold domains"/>
    <property type="match status" value="1"/>
</dbReference>
<keyword evidence="10 18" id="KW-0560">Oxidoreductase</keyword>
<dbReference type="Pfam" id="PF00742">
    <property type="entry name" value="Homoserine_dh"/>
    <property type="match status" value="1"/>
</dbReference>
<evidence type="ECO:0000313" key="22">
    <source>
        <dbReference type="Proteomes" id="UP001247307"/>
    </source>
</evidence>
<comment type="catalytic activity">
    <reaction evidence="15">
        <text>L-homoserine + NAD(+) = L-aspartate 4-semialdehyde + NADH + H(+)</text>
        <dbReference type="Rhea" id="RHEA:15757"/>
        <dbReference type="ChEBI" id="CHEBI:15378"/>
        <dbReference type="ChEBI" id="CHEBI:57476"/>
        <dbReference type="ChEBI" id="CHEBI:57540"/>
        <dbReference type="ChEBI" id="CHEBI:57945"/>
        <dbReference type="ChEBI" id="CHEBI:537519"/>
        <dbReference type="EC" id="1.1.1.3"/>
    </reaction>
    <physiologicalReaction direction="right-to-left" evidence="15">
        <dbReference type="Rhea" id="RHEA:15759"/>
    </physiologicalReaction>
</comment>
<evidence type="ECO:0000256" key="10">
    <source>
        <dbReference type="ARBA" id="ARBA00023002"/>
    </source>
</evidence>
<dbReference type="PANTHER" id="PTHR43331:SF1">
    <property type="entry name" value="HOMOSERINE DEHYDROGENASE"/>
    <property type="match status" value="1"/>
</dbReference>
<evidence type="ECO:0000256" key="13">
    <source>
        <dbReference type="ARBA" id="ARBA00044930"/>
    </source>
</evidence>
<dbReference type="InterPro" id="IPR005106">
    <property type="entry name" value="Asp/hSer_DH_NAD-bd"/>
</dbReference>
<dbReference type="Gene3D" id="3.30.360.10">
    <property type="entry name" value="Dihydrodipicolinate Reductase, domain 2"/>
    <property type="match status" value="1"/>
</dbReference>
<evidence type="ECO:0000256" key="5">
    <source>
        <dbReference type="ARBA" id="ARBA00013213"/>
    </source>
</evidence>
<dbReference type="PANTHER" id="PTHR43331">
    <property type="entry name" value="HOMOSERINE DEHYDROGENASE"/>
    <property type="match status" value="1"/>
</dbReference>
<dbReference type="GO" id="GO:0009086">
    <property type="term" value="P:methionine biosynthetic process"/>
    <property type="evidence" value="ECO:0007669"/>
    <property type="project" value="UniProtKB-KW"/>
</dbReference>
<evidence type="ECO:0000256" key="19">
    <source>
        <dbReference type="RuleBase" id="RU004171"/>
    </source>
</evidence>
<evidence type="ECO:0000256" key="16">
    <source>
        <dbReference type="PIRSR" id="PIRSR000098-1"/>
    </source>
</evidence>
<evidence type="ECO:0000256" key="12">
    <source>
        <dbReference type="ARBA" id="ARBA00023167"/>
    </source>
</evidence>
<dbReference type="GO" id="GO:0004412">
    <property type="term" value="F:homoserine dehydrogenase activity"/>
    <property type="evidence" value="ECO:0007669"/>
    <property type="project" value="UniProtKB-EC"/>
</dbReference>
<comment type="pathway">
    <text evidence="3 18">Amino-acid biosynthesis; L-methionine biosynthesis via de novo pathway; L-homoserine from L-aspartate: step 3/3.</text>
</comment>
<organism evidence="21 22">
    <name type="scientific">Falsarthrobacter nasiphocae</name>
    <dbReference type="NCBI Taxonomy" id="189863"/>
    <lineage>
        <taxon>Bacteria</taxon>
        <taxon>Bacillati</taxon>
        <taxon>Actinomycetota</taxon>
        <taxon>Actinomycetes</taxon>
        <taxon>Micrococcales</taxon>
        <taxon>Micrococcaceae</taxon>
        <taxon>Falsarthrobacter</taxon>
    </lineage>
</organism>
<dbReference type="EC" id="1.1.1.3" evidence="5 18"/>
<dbReference type="AlphaFoldDB" id="A0AAE3YID7"/>
<name>A0AAE3YID7_9MICC</name>
<feature type="binding site" evidence="17">
    <location>
        <position position="192"/>
    </location>
    <ligand>
        <name>L-homoserine</name>
        <dbReference type="ChEBI" id="CHEBI:57476"/>
    </ligand>
</feature>
<dbReference type="InterPro" id="IPR001342">
    <property type="entry name" value="HDH_cat"/>
</dbReference>